<dbReference type="Pfam" id="PF07063">
    <property type="entry name" value="HGLS"/>
    <property type="match status" value="1"/>
</dbReference>
<evidence type="ECO:0000256" key="2">
    <source>
        <dbReference type="ARBA" id="ARBA00022964"/>
    </source>
</evidence>
<keyword evidence="2" id="KW-0223">Dioxygenase</keyword>
<organism evidence="8 9">
    <name type="scientific">Pirellula staleyi (strain ATCC 27377 / DSM 6068 / ICPB 4128)</name>
    <name type="common">Pirella staleyi</name>
    <dbReference type="NCBI Taxonomy" id="530564"/>
    <lineage>
        <taxon>Bacteria</taxon>
        <taxon>Pseudomonadati</taxon>
        <taxon>Planctomycetota</taxon>
        <taxon>Planctomycetia</taxon>
        <taxon>Pirellulales</taxon>
        <taxon>Pirellulaceae</taxon>
        <taxon>Pirellula</taxon>
    </lineage>
</organism>
<keyword evidence="9" id="KW-1185">Reference proteome</keyword>
<reference evidence="8 9" key="1">
    <citation type="journal article" date="2009" name="Stand. Genomic Sci.">
        <title>Complete genome sequence of Pirellula staleyi type strain (ATCC 27377).</title>
        <authorList>
            <person name="Clum A."/>
            <person name="Tindall B.J."/>
            <person name="Sikorski J."/>
            <person name="Ivanova N."/>
            <person name="Mavrommatis K."/>
            <person name="Lucas S."/>
            <person name="Glavina del Rio T."/>
            <person name="Nolan M."/>
            <person name="Chen F."/>
            <person name="Tice H."/>
            <person name="Pitluck S."/>
            <person name="Cheng J.F."/>
            <person name="Chertkov O."/>
            <person name="Brettin T."/>
            <person name="Han C."/>
            <person name="Detter J.C."/>
            <person name="Kuske C."/>
            <person name="Bruce D."/>
            <person name="Goodwin L."/>
            <person name="Ovchinikova G."/>
            <person name="Pati A."/>
            <person name="Mikhailova N."/>
            <person name="Chen A."/>
            <person name="Palaniappan K."/>
            <person name="Land M."/>
            <person name="Hauser L."/>
            <person name="Chang Y.J."/>
            <person name="Jeffries C.D."/>
            <person name="Chain P."/>
            <person name="Rohde M."/>
            <person name="Goker M."/>
            <person name="Bristow J."/>
            <person name="Eisen J.A."/>
            <person name="Markowitz V."/>
            <person name="Hugenholtz P."/>
            <person name="Kyrpides N.C."/>
            <person name="Klenk H.P."/>
            <person name="Lapidus A."/>
        </authorList>
    </citation>
    <scope>NUCLEOTIDE SEQUENCE [LARGE SCALE GENOMIC DNA]</scope>
    <source>
        <strain evidence="9">ATCC 27377 / DSM 6068 / ICPB 4128</strain>
    </source>
</reference>
<evidence type="ECO:0000313" key="8">
    <source>
        <dbReference type="EMBL" id="ADB16527.1"/>
    </source>
</evidence>
<dbReference type="AlphaFoldDB" id="D2QZP4"/>
<dbReference type="CDD" id="cd16350">
    <property type="entry name" value="VOC_like"/>
    <property type="match status" value="1"/>
</dbReference>
<dbReference type="eggNOG" id="COG5383">
    <property type="taxonomic scope" value="Bacteria"/>
</dbReference>
<dbReference type="EMBL" id="CP001848">
    <property type="protein sequence ID" value="ADB16527.1"/>
    <property type="molecule type" value="Genomic_DNA"/>
</dbReference>
<proteinExistence type="inferred from homology"/>
<evidence type="ECO:0000256" key="7">
    <source>
        <dbReference type="ARBA" id="ARBA00035045"/>
    </source>
</evidence>
<dbReference type="PANTHER" id="PTHR31136">
    <property type="entry name" value="DUF1338 DOMAIN-CONTAINING PROTEIN"/>
    <property type="match status" value="1"/>
</dbReference>
<protein>
    <recommendedName>
        <fullName evidence="6">2-oxoadipate dioxygenase/decarboxylase</fullName>
        <ecNumber evidence="6">1.13.11.93</ecNumber>
    </recommendedName>
    <alternativeName>
        <fullName evidence="7">2-hydroxyglutarate synthase</fullName>
    </alternativeName>
</protein>
<evidence type="ECO:0000313" key="9">
    <source>
        <dbReference type="Proteomes" id="UP000001887"/>
    </source>
</evidence>
<dbReference type="PANTHER" id="PTHR31136:SF5">
    <property type="entry name" value="2-OXOADIPATE DIOXYGENASE_DECARBOXYLASE, CHLOROPLASTIC"/>
    <property type="match status" value="1"/>
</dbReference>
<dbReference type="STRING" id="530564.Psta_1853"/>
<dbReference type="Proteomes" id="UP000001887">
    <property type="component" value="Chromosome"/>
</dbReference>
<dbReference type="GO" id="GO:0051213">
    <property type="term" value="F:dioxygenase activity"/>
    <property type="evidence" value="ECO:0007669"/>
    <property type="project" value="UniProtKB-KW"/>
</dbReference>
<dbReference type="SMART" id="SM01150">
    <property type="entry name" value="DUF1338"/>
    <property type="match status" value="1"/>
</dbReference>
<dbReference type="EC" id="1.13.11.93" evidence="6"/>
<keyword evidence="4" id="KW-0408">Iron</keyword>
<keyword evidence="3" id="KW-0560">Oxidoreductase</keyword>
<evidence type="ECO:0000256" key="4">
    <source>
        <dbReference type="ARBA" id="ARBA00023004"/>
    </source>
</evidence>
<dbReference type="InterPro" id="IPR009770">
    <property type="entry name" value="HGLS"/>
</dbReference>
<dbReference type="HOGENOM" id="CLU_053061_1_1_0"/>
<evidence type="ECO:0000256" key="3">
    <source>
        <dbReference type="ARBA" id="ARBA00023002"/>
    </source>
</evidence>
<evidence type="ECO:0000256" key="1">
    <source>
        <dbReference type="ARBA" id="ARBA00001954"/>
    </source>
</evidence>
<gene>
    <name evidence="8" type="ordered locus">Psta_1853</name>
</gene>
<accession>D2QZP4</accession>
<evidence type="ECO:0000256" key="5">
    <source>
        <dbReference type="ARBA" id="ARBA00035013"/>
    </source>
</evidence>
<dbReference type="OrthoDB" id="506370at2"/>
<dbReference type="KEGG" id="psl:Psta_1853"/>
<evidence type="ECO:0000256" key="6">
    <source>
        <dbReference type="ARBA" id="ARBA00035023"/>
    </source>
</evidence>
<sequence>MSITSAMKPSEQPHGRLPLSTTREKFLAALFDRLWDEYRKRVSYVQTYEQIVAQSGATFFNDHIAFRTIASQTPMAGIASIARVFEALGYRAAGNYYFADKHLSAIHLAHSHPQFPKLFVSEFCSWMLPADRQTIITRTVKSHREPVALELLAQLAQLDQQSDFAPSLLENVTKIFTELPWNVPERADVVEMNRTSQYAAWVMVHGYAVNHFTSLVNSHGVFGLDSLEKTIDALAAAGVPMKPEIEGEAGSKLRQSATEAVPTEVSVMESGKLTSMPWTYAYFELAERNAYLDPQTGKQVRFEGFLGPQATNLFEMTRVK</sequence>
<comment type="similarity">
    <text evidence="5">Belongs to the 2-oxoadipate dioxygenase/decarboxylase family.</text>
</comment>
<comment type="cofactor">
    <cofactor evidence="1">
        <name>Fe(2+)</name>
        <dbReference type="ChEBI" id="CHEBI:29033"/>
    </cofactor>
</comment>
<dbReference type="Gene3D" id="3.10.180.50">
    <property type="match status" value="1"/>
</dbReference>
<name>D2QZP4_PIRSD</name>